<dbReference type="GO" id="GO:0005762">
    <property type="term" value="C:mitochondrial large ribosomal subunit"/>
    <property type="evidence" value="ECO:0007669"/>
    <property type="project" value="TreeGrafter"/>
</dbReference>
<name>H6BUQ4_EXODN</name>
<feature type="region of interest" description="Disordered" evidence="5">
    <location>
        <begin position="211"/>
        <end position="241"/>
    </location>
</feature>
<dbReference type="OMA" id="GKNIPCT"/>
<dbReference type="PANTHER" id="PTHR11229:SF8">
    <property type="entry name" value="LARGE RIBOSOMAL SUBUNIT PROTEIN UL3M"/>
    <property type="match status" value="1"/>
</dbReference>
<evidence type="ECO:0000256" key="2">
    <source>
        <dbReference type="ARBA" id="ARBA00022980"/>
    </source>
</evidence>
<dbReference type="OrthoDB" id="274683at2759"/>
<evidence type="ECO:0000256" key="3">
    <source>
        <dbReference type="ARBA" id="ARBA00023274"/>
    </source>
</evidence>
<dbReference type="InterPro" id="IPR019927">
    <property type="entry name" value="Ribosomal_uL3_bac/org-type"/>
</dbReference>
<evidence type="ECO:0000313" key="7">
    <source>
        <dbReference type="Proteomes" id="UP000007304"/>
    </source>
</evidence>
<dbReference type="NCBIfam" id="TIGR03625">
    <property type="entry name" value="L3_bact"/>
    <property type="match status" value="1"/>
</dbReference>
<dbReference type="HOGENOM" id="CLU_044142_0_1_1"/>
<dbReference type="RefSeq" id="XP_009156202.1">
    <property type="nucleotide sequence ID" value="XM_009157954.1"/>
</dbReference>
<dbReference type="FunCoup" id="H6BUQ4">
    <property type="interactions" value="818"/>
</dbReference>
<gene>
    <name evidence="6" type="ORF">HMPREF1120_03865</name>
</gene>
<keyword evidence="3" id="KW-0687">Ribonucleoprotein</keyword>
<dbReference type="FunFam" id="3.30.160.810:FF:000001">
    <property type="entry name" value="50S ribosomal protein L3"/>
    <property type="match status" value="1"/>
</dbReference>
<dbReference type="InterPro" id="IPR000597">
    <property type="entry name" value="Ribosomal_uL3"/>
</dbReference>
<protein>
    <recommendedName>
        <fullName evidence="4">Large ribosomal subunit protein uL3m</fullName>
    </recommendedName>
</protein>
<dbReference type="STRING" id="858893.H6BUQ4"/>
<dbReference type="HAMAP" id="MF_01325_B">
    <property type="entry name" value="Ribosomal_uL3_B"/>
    <property type="match status" value="1"/>
</dbReference>
<accession>H6BUQ4</accession>
<sequence length="319" mass="34636">MPPTATKFLAVPLPPPFLLPRSLLRKPLNASQRRAFGIRSIEGAQPRPNPYNVVSGIKPLLSSQAAAFERRIKSDTLPLRTGALAIKKGMTAIYDVESGKRIPCTVLQLDRNEVVSHKTRKRHGYYAVCVGSGLVNPKNVTKPMLGHFSVQGVSPKRYLREFRVRNRDGLLPIGEEIRANWFEAGQFVDTRSNCKGKGFAGPMKRWGFHGQDRSHGHSLSHRSHGTLGQGQGGGSRVYPGKKMAGNMGGQQNTVQNLKVLQSDPENGIVIVNGAVSGPKGCLVMIQDALKKPWPQVPDPPKPSEIDAGLKKAVGAKVPA</sequence>
<comment type="similarity">
    <text evidence="1">Belongs to the universal ribosomal protein uL3 family.</text>
</comment>
<dbReference type="Pfam" id="PF00297">
    <property type="entry name" value="Ribosomal_L3"/>
    <property type="match status" value="1"/>
</dbReference>
<dbReference type="FunFam" id="2.40.30.10:FF:000004">
    <property type="entry name" value="50S ribosomal protein L3"/>
    <property type="match status" value="1"/>
</dbReference>
<evidence type="ECO:0000256" key="5">
    <source>
        <dbReference type="SAM" id="MobiDB-lite"/>
    </source>
</evidence>
<dbReference type="AlphaFoldDB" id="H6BUQ4"/>
<dbReference type="SUPFAM" id="SSF50447">
    <property type="entry name" value="Translation proteins"/>
    <property type="match status" value="1"/>
</dbReference>
<evidence type="ECO:0000313" key="6">
    <source>
        <dbReference type="EMBL" id="EHY55741.1"/>
    </source>
</evidence>
<proteinExistence type="inferred from homology"/>
<keyword evidence="7" id="KW-1185">Reference proteome</keyword>
<organism evidence="6 7">
    <name type="scientific">Exophiala dermatitidis (strain ATCC 34100 / CBS 525.76 / NIH/UT8656)</name>
    <name type="common">Black yeast</name>
    <name type="synonym">Wangiella dermatitidis</name>
    <dbReference type="NCBI Taxonomy" id="858893"/>
    <lineage>
        <taxon>Eukaryota</taxon>
        <taxon>Fungi</taxon>
        <taxon>Dikarya</taxon>
        <taxon>Ascomycota</taxon>
        <taxon>Pezizomycotina</taxon>
        <taxon>Eurotiomycetes</taxon>
        <taxon>Chaetothyriomycetidae</taxon>
        <taxon>Chaetothyriales</taxon>
        <taxon>Herpotrichiellaceae</taxon>
        <taxon>Exophiala</taxon>
    </lineage>
</organism>
<dbReference type="Gene3D" id="3.30.160.810">
    <property type="match status" value="1"/>
</dbReference>
<evidence type="ECO:0000256" key="4">
    <source>
        <dbReference type="ARBA" id="ARBA00035209"/>
    </source>
</evidence>
<dbReference type="GO" id="GO:0003735">
    <property type="term" value="F:structural constituent of ribosome"/>
    <property type="evidence" value="ECO:0007669"/>
    <property type="project" value="InterPro"/>
</dbReference>
<keyword evidence="2 6" id="KW-0689">Ribosomal protein</keyword>
<dbReference type="Gene3D" id="2.40.30.10">
    <property type="entry name" value="Translation factors"/>
    <property type="match status" value="1"/>
</dbReference>
<evidence type="ECO:0000256" key="1">
    <source>
        <dbReference type="ARBA" id="ARBA00006540"/>
    </source>
</evidence>
<dbReference type="EMBL" id="JH226132">
    <property type="protein sequence ID" value="EHY55741.1"/>
    <property type="molecule type" value="Genomic_DNA"/>
</dbReference>
<dbReference type="PANTHER" id="PTHR11229">
    <property type="entry name" value="50S RIBOSOMAL PROTEIN L3"/>
    <property type="match status" value="1"/>
</dbReference>
<dbReference type="GO" id="GO:0006412">
    <property type="term" value="P:translation"/>
    <property type="evidence" value="ECO:0007669"/>
    <property type="project" value="InterPro"/>
</dbReference>
<dbReference type="InParanoid" id="H6BUQ4"/>
<reference evidence="6" key="1">
    <citation type="submission" date="2011-07" db="EMBL/GenBank/DDBJ databases">
        <title>The Genome Sequence of Exophiala (Wangiella) dermatitidis NIH/UT8656.</title>
        <authorList>
            <consortium name="The Broad Institute Genome Sequencing Platform"/>
            <person name="Cuomo C."/>
            <person name="Wang Z."/>
            <person name="Hunicke-Smith S."/>
            <person name="Szanislo P.J."/>
            <person name="Earl A."/>
            <person name="Young S.K."/>
            <person name="Zeng Q."/>
            <person name="Gargeya S."/>
            <person name="Fitzgerald M."/>
            <person name="Haas B."/>
            <person name="Abouelleil A."/>
            <person name="Alvarado L."/>
            <person name="Arachchi H.M."/>
            <person name="Berlin A."/>
            <person name="Brown A."/>
            <person name="Chapman S.B."/>
            <person name="Chen Z."/>
            <person name="Dunbar C."/>
            <person name="Freedman E."/>
            <person name="Gearin G."/>
            <person name="Gellesch M."/>
            <person name="Goldberg J."/>
            <person name="Griggs A."/>
            <person name="Gujja S."/>
            <person name="Heiman D."/>
            <person name="Howarth C."/>
            <person name="Larson L."/>
            <person name="Lui A."/>
            <person name="MacDonald P.J.P."/>
            <person name="Montmayeur A."/>
            <person name="Murphy C."/>
            <person name="Neiman D."/>
            <person name="Pearson M."/>
            <person name="Priest M."/>
            <person name="Roberts A."/>
            <person name="Saif S."/>
            <person name="Shea T."/>
            <person name="Shenoy N."/>
            <person name="Sisk P."/>
            <person name="Stolte C."/>
            <person name="Sykes S."/>
            <person name="Wortman J."/>
            <person name="Nusbaum C."/>
            <person name="Birren B."/>
        </authorList>
    </citation>
    <scope>NUCLEOTIDE SEQUENCE</scope>
    <source>
        <strain evidence="6">NIH/UT8656</strain>
    </source>
</reference>
<dbReference type="GeneID" id="20308504"/>
<dbReference type="eggNOG" id="KOG3141">
    <property type="taxonomic scope" value="Eukaryota"/>
</dbReference>
<dbReference type="InterPro" id="IPR009000">
    <property type="entry name" value="Transl_B-barrel_sf"/>
</dbReference>
<dbReference type="Proteomes" id="UP000007304">
    <property type="component" value="Unassembled WGS sequence"/>
</dbReference>
<dbReference type="VEuPathDB" id="FungiDB:HMPREF1120_03865"/>